<dbReference type="EMBL" id="JBHTMM010000031">
    <property type="protein sequence ID" value="MFD1308830.1"/>
    <property type="molecule type" value="Genomic_DNA"/>
</dbReference>
<evidence type="ECO:0000256" key="2">
    <source>
        <dbReference type="SAM" id="Phobius"/>
    </source>
</evidence>
<feature type="transmembrane region" description="Helical" evidence="2">
    <location>
        <begin position="43"/>
        <end position="60"/>
    </location>
</feature>
<evidence type="ECO:0000313" key="4">
    <source>
        <dbReference type="Proteomes" id="UP001597058"/>
    </source>
</evidence>
<feature type="transmembrane region" description="Helical" evidence="2">
    <location>
        <begin position="13"/>
        <end position="36"/>
    </location>
</feature>
<sequence>MDKRLEAGWLQRIAWSVLAVGSVGLLVWVPFLYVAIRRGRGSDWGAFAAFLLYELVTLPWATTDQSDSGDPILGVVALVSIGMAVGMLLFAVFDRRQPKYRGAGRGPVPDQMRGPVQGPAQGQGGPVQGNPYLR</sequence>
<dbReference type="RefSeq" id="WP_248002488.1">
    <property type="nucleotide sequence ID" value="NZ_JBHSKH010000010.1"/>
</dbReference>
<feature type="transmembrane region" description="Helical" evidence="2">
    <location>
        <begin position="72"/>
        <end position="93"/>
    </location>
</feature>
<keyword evidence="2" id="KW-1133">Transmembrane helix</keyword>
<dbReference type="Proteomes" id="UP001597058">
    <property type="component" value="Unassembled WGS sequence"/>
</dbReference>
<evidence type="ECO:0000313" key="3">
    <source>
        <dbReference type="EMBL" id="MFD1308830.1"/>
    </source>
</evidence>
<evidence type="ECO:0000256" key="1">
    <source>
        <dbReference type="SAM" id="MobiDB-lite"/>
    </source>
</evidence>
<organism evidence="3 4">
    <name type="scientific">Streptomyces kaempferi</name>
    <dbReference type="NCBI Taxonomy" id="333725"/>
    <lineage>
        <taxon>Bacteria</taxon>
        <taxon>Bacillati</taxon>
        <taxon>Actinomycetota</taxon>
        <taxon>Actinomycetes</taxon>
        <taxon>Kitasatosporales</taxon>
        <taxon>Streptomycetaceae</taxon>
        <taxon>Streptomyces</taxon>
    </lineage>
</organism>
<evidence type="ECO:0008006" key="5">
    <source>
        <dbReference type="Google" id="ProtNLM"/>
    </source>
</evidence>
<accession>A0ABW3XJR8</accession>
<comment type="caution">
    <text evidence="3">The sequence shown here is derived from an EMBL/GenBank/DDBJ whole genome shotgun (WGS) entry which is preliminary data.</text>
</comment>
<protein>
    <recommendedName>
        <fullName evidence="5">Integral membrane protein</fullName>
    </recommendedName>
</protein>
<gene>
    <name evidence="3" type="ORF">ACFQ5X_23615</name>
</gene>
<proteinExistence type="predicted"/>
<name>A0ABW3XJR8_9ACTN</name>
<keyword evidence="4" id="KW-1185">Reference proteome</keyword>
<feature type="region of interest" description="Disordered" evidence="1">
    <location>
        <begin position="99"/>
        <end position="134"/>
    </location>
</feature>
<reference evidence="4" key="1">
    <citation type="journal article" date="2019" name="Int. J. Syst. Evol. Microbiol.">
        <title>The Global Catalogue of Microorganisms (GCM) 10K type strain sequencing project: providing services to taxonomists for standard genome sequencing and annotation.</title>
        <authorList>
            <consortium name="The Broad Institute Genomics Platform"/>
            <consortium name="The Broad Institute Genome Sequencing Center for Infectious Disease"/>
            <person name="Wu L."/>
            <person name="Ma J."/>
        </authorList>
    </citation>
    <scope>NUCLEOTIDE SEQUENCE [LARGE SCALE GENOMIC DNA]</scope>
    <source>
        <strain evidence="4">CGMCC 4.7020</strain>
    </source>
</reference>
<keyword evidence="2" id="KW-0472">Membrane</keyword>
<keyword evidence="2" id="KW-0812">Transmembrane</keyword>